<sequence length="202" mass="23108">MVNSKDRFQKAVRESLNQLVANGEKKITHAKIIANAKYEDGSPVGKTTLYAKNAVTKEPIHGTLIDEINTKIANLPKNDFSKKKTSIETNKELKLRITELEEKNNQLLIQMVEIENSFENTAHRNDENQIQDLELNLYILAFLLNSPLLGRGHPELYKTIKSFEAKHHGKPKMEFAKEQIQKMKNEIECSKVISMKGSFKED</sequence>
<name>A0A3A8G1I8_9GAMM</name>
<feature type="coiled-coil region" evidence="1">
    <location>
        <begin position="83"/>
        <end position="117"/>
    </location>
</feature>
<gene>
    <name evidence="2" type="ORF">D7V64_16760</name>
</gene>
<keyword evidence="1" id="KW-0175">Coiled coil</keyword>
<evidence type="ECO:0000256" key="1">
    <source>
        <dbReference type="SAM" id="Coils"/>
    </source>
</evidence>
<reference evidence="2 3" key="1">
    <citation type="submission" date="2018-09" db="EMBL/GenBank/DDBJ databases">
        <title>The draft genome of Acinetobacter spp. strains.</title>
        <authorList>
            <person name="Qin J."/>
            <person name="Feng Y."/>
            <person name="Zong Z."/>
        </authorList>
    </citation>
    <scope>NUCLEOTIDE SEQUENCE [LARGE SCALE GENOMIC DNA]</scope>
    <source>
        <strain evidence="2 3">WCHAc060002</strain>
    </source>
</reference>
<organism evidence="2 3">
    <name type="scientific">Acinetobacter cumulans</name>
    <dbReference type="NCBI Taxonomy" id="2136182"/>
    <lineage>
        <taxon>Bacteria</taxon>
        <taxon>Pseudomonadati</taxon>
        <taxon>Pseudomonadota</taxon>
        <taxon>Gammaproteobacteria</taxon>
        <taxon>Moraxellales</taxon>
        <taxon>Moraxellaceae</taxon>
        <taxon>Acinetobacter</taxon>
    </lineage>
</organism>
<dbReference type="AlphaFoldDB" id="A0A3A8G1I8"/>
<protein>
    <submittedName>
        <fullName evidence="2">Uncharacterized protein</fullName>
    </submittedName>
</protein>
<evidence type="ECO:0000313" key="3">
    <source>
        <dbReference type="Proteomes" id="UP000281084"/>
    </source>
</evidence>
<comment type="caution">
    <text evidence="2">The sequence shown here is derived from an EMBL/GenBank/DDBJ whole genome shotgun (WGS) entry which is preliminary data.</text>
</comment>
<proteinExistence type="predicted"/>
<evidence type="ECO:0000313" key="2">
    <source>
        <dbReference type="EMBL" id="RKG47411.1"/>
    </source>
</evidence>
<dbReference type="EMBL" id="RAXZ01000059">
    <property type="protein sequence ID" value="RKG47411.1"/>
    <property type="molecule type" value="Genomic_DNA"/>
</dbReference>
<accession>A0A3A8G1I8</accession>
<dbReference type="Proteomes" id="UP000281084">
    <property type="component" value="Unassembled WGS sequence"/>
</dbReference>